<name>A0A3G2KDB5_9CAUD</name>
<dbReference type="Proteomes" id="UP000267815">
    <property type="component" value="Segment"/>
</dbReference>
<evidence type="ECO:0000313" key="2">
    <source>
        <dbReference type="EMBL" id="AYN57002.1"/>
    </source>
</evidence>
<dbReference type="EMBL" id="MH834599">
    <property type="protein sequence ID" value="AYN57002.1"/>
    <property type="molecule type" value="Genomic_DNA"/>
</dbReference>
<reference evidence="2 3" key="1">
    <citation type="submission" date="2018-09" db="EMBL/GenBank/DDBJ databases">
        <authorList>
            <person name="Divens A.M."/>
            <person name="Stoner T.H."/>
            <person name="Garlena R.A."/>
            <person name="Russell D.A."/>
            <person name="Pope W.H."/>
            <person name="Jacobs-Sera D."/>
            <person name="Hatfull G.F."/>
        </authorList>
    </citation>
    <scope>NUCLEOTIDE SEQUENCE [LARGE SCALE GENOMIC DNA]</scope>
</reference>
<organism evidence="2 3">
    <name type="scientific">Microbacterium phage Bernstein</name>
    <dbReference type="NCBI Taxonomy" id="2419972"/>
    <lineage>
        <taxon>Viruses</taxon>
        <taxon>Duplodnaviria</taxon>
        <taxon>Heunggongvirae</taxon>
        <taxon>Uroviricota</taxon>
        <taxon>Caudoviricetes</taxon>
        <taxon>Armstrongvirus</taxon>
        <taxon>Armstrongvirus armstrong</taxon>
    </lineage>
</organism>
<sequence length="297" mass="32791">MTARNPQNLQPGDRVRLVGPGWGSHRHGQEATIDHIDPQGQARFGDEEDGQNHDAYWIADEQLGGRTESDPVDTTWAVHVIARAMPASEPVESPITEVDTVLTAAIRDMTNNPYPVEPGVPHRQTKPQAYMDQREFWLNRLAEDEPASVDIFLENYPPRTDFEGRPGEPRVFSAAEEVAAGLVELIPAEFLKDQLGDFTPKTTKRRDILSTADNLIHGDREDDYGRPIDSFRRVAQAMNVVLEGEGHPPISATTAAKLMIALKLSRLSGGDNKDDTWIDLAGYAALGAEVHEQEAGE</sequence>
<feature type="domain" description="DUF6378" evidence="1">
    <location>
        <begin position="208"/>
        <end position="290"/>
    </location>
</feature>
<protein>
    <recommendedName>
        <fullName evidence="1">DUF6378 domain-containing protein</fullName>
    </recommendedName>
</protein>
<evidence type="ECO:0000259" key="1">
    <source>
        <dbReference type="Pfam" id="PF19905"/>
    </source>
</evidence>
<accession>A0A3G2KDB5</accession>
<gene>
    <name evidence="2" type="primary">24</name>
    <name evidence="2" type="ORF">PBI_BERNSTEIN_24</name>
</gene>
<dbReference type="Pfam" id="PF19905">
    <property type="entry name" value="DUF6378"/>
    <property type="match status" value="1"/>
</dbReference>
<evidence type="ECO:0000313" key="3">
    <source>
        <dbReference type="Proteomes" id="UP000267815"/>
    </source>
</evidence>
<dbReference type="InterPro" id="IPR045958">
    <property type="entry name" value="DUF6378"/>
</dbReference>
<proteinExistence type="predicted"/>